<evidence type="ECO:0000313" key="9">
    <source>
        <dbReference type="Proteomes" id="UP000574067"/>
    </source>
</evidence>
<feature type="transmembrane region" description="Helical" evidence="7">
    <location>
        <begin position="46"/>
        <end position="66"/>
    </location>
</feature>
<gene>
    <name evidence="8" type="ORF">HHL10_01115</name>
</gene>
<protein>
    <submittedName>
        <fullName evidence="8">TerC family protein</fullName>
    </submittedName>
</protein>
<dbReference type="EMBL" id="JABBFW010000001">
    <property type="protein sequence ID" value="NML13580.1"/>
    <property type="molecule type" value="Genomic_DNA"/>
</dbReference>
<dbReference type="RefSeq" id="WP_169158495.1">
    <property type="nucleotide sequence ID" value="NZ_JABBFW010000001.1"/>
</dbReference>
<keyword evidence="9" id="KW-1185">Reference proteome</keyword>
<feature type="transmembrane region" description="Helical" evidence="7">
    <location>
        <begin position="238"/>
        <end position="258"/>
    </location>
</feature>
<name>A0A848F5K9_9BURK</name>
<sequence>MEFLHTPFLTQPLWLWLSFLAIVALLLALDLGVLHRDDREIGVRESLWLSAGYIGVAVLFGAWVWHHLGPQPGLEYFTGYLIEKSLSMDNVFVIALIFGYFAVPRQYQHRVLFWGILGVIVLRALMIGLGAALVSQFSWVLYLFGAFLVLTGLKMLWMSGHQTDLAGNPLLKFLRRRMRVTDGLHGHDFFVRQPHPVSGKTVLWATPLFLALCMVEFADLVFAVDSVPAIFAITTDPFIVYTSNIFAILGLRALYFALAAMIHRFAYLKYALALVLVFIGGKIFLVNIVGKIPPTISLSVTGALIAAGVLVSLWKTRDTRDTGEARQVEEARGEAREGRPASALKAR</sequence>
<evidence type="ECO:0000256" key="3">
    <source>
        <dbReference type="ARBA" id="ARBA00022692"/>
    </source>
</evidence>
<comment type="similarity">
    <text evidence="2">Belongs to the TerC family.</text>
</comment>
<comment type="caution">
    <text evidence="8">The sequence shown here is derived from an EMBL/GenBank/DDBJ whole genome shotgun (WGS) entry which is preliminary data.</text>
</comment>
<evidence type="ECO:0000256" key="1">
    <source>
        <dbReference type="ARBA" id="ARBA00004141"/>
    </source>
</evidence>
<comment type="subcellular location">
    <subcellularLocation>
        <location evidence="1">Membrane</location>
        <topology evidence="1">Multi-pass membrane protein</topology>
    </subcellularLocation>
</comment>
<feature type="transmembrane region" description="Helical" evidence="7">
    <location>
        <begin position="296"/>
        <end position="314"/>
    </location>
</feature>
<dbReference type="InterPro" id="IPR022369">
    <property type="entry name" value="Integral_membrane_TerC_rswitch"/>
</dbReference>
<feature type="transmembrane region" description="Helical" evidence="7">
    <location>
        <begin position="111"/>
        <end position="133"/>
    </location>
</feature>
<keyword evidence="5 7" id="KW-0472">Membrane</keyword>
<dbReference type="InterPro" id="IPR005496">
    <property type="entry name" value="Integral_membrane_TerC"/>
</dbReference>
<keyword evidence="3 7" id="KW-0812">Transmembrane</keyword>
<feature type="transmembrane region" description="Helical" evidence="7">
    <location>
        <begin position="13"/>
        <end position="34"/>
    </location>
</feature>
<accession>A0A848F5K9</accession>
<proteinExistence type="inferred from homology"/>
<dbReference type="PANTHER" id="PTHR30238:SF0">
    <property type="entry name" value="THYLAKOID MEMBRANE PROTEIN TERC, CHLOROPLASTIC"/>
    <property type="match status" value="1"/>
</dbReference>
<evidence type="ECO:0000256" key="4">
    <source>
        <dbReference type="ARBA" id="ARBA00022989"/>
    </source>
</evidence>
<reference evidence="8 9" key="1">
    <citation type="submission" date="2020-04" db="EMBL/GenBank/DDBJ databases">
        <title>Azohydromonas sp. isolated from soil.</title>
        <authorList>
            <person name="Dahal R.H."/>
        </authorList>
    </citation>
    <scope>NUCLEOTIDE SEQUENCE [LARGE SCALE GENOMIC DNA]</scope>
    <source>
        <strain evidence="8 9">G-1-1-14</strain>
    </source>
</reference>
<feature type="transmembrane region" description="Helical" evidence="7">
    <location>
        <begin position="86"/>
        <end position="104"/>
    </location>
</feature>
<dbReference type="GO" id="GO:0016020">
    <property type="term" value="C:membrane"/>
    <property type="evidence" value="ECO:0007669"/>
    <property type="project" value="UniProtKB-SubCell"/>
</dbReference>
<feature type="region of interest" description="Disordered" evidence="6">
    <location>
        <begin position="322"/>
        <end position="347"/>
    </location>
</feature>
<keyword evidence="4 7" id="KW-1133">Transmembrane helix</keyword>
<dbReference type="Proteomes" id="UP000574067">
    <property type="component" value="Unassembled WGS sequence"/>
</dbReference>
<dbReference type="Pfam" id="PF03741">
    <property type="entry name" value="TerC"/>
    <property type="match status" value="1"/>
</dbReference>
<evidence type="ECO:0000256" key="7">
    <source>
        <dbReference type="SAM" id="Phobius"/>
    </source>
</evidence>
<evidence type="ECO:0000313" key="8">
    <source>
        <dbReference type="EMBL" id="NML13580.1"/>
    </source>
</evidence>
<feature type="transmembrane region" description="Helical" evidence="7">
    <location>
        <begin position="270"/>
        <end position="290"/>
    </location>
</feature>
<evidence type="ECO:0000256" key="6">
    <source>
        <dbReference type="SAM" id="MobiDB-lite"/>
    </source>
</evidence>
<feature type="compositionally biased region" description="Basic and acidic residues" evidence="6">
    <location>
        <begin position="322"/>
        <end position="339"/>
    </location>
</feature>
<evidence type="ECO:0000256" key="5">
    <source>
        <dbReference type="ARBA" id="ARBA00023136"/>
    </source>
</evidence>
<feature type="transmembrane region" description="Helical" evidence="7">
    <location>
        <begin position="202"/>
        <end position="223"/>
    </location>
</feature>
<feature type="transmembrane region" description="Helical" evidence="7">
    <location>
        <begin position="139"/>
        <end position="157"/>
    </location>
</feature>
<dbReference type="NCBIfam" id="TIGR03718">
    <property type="entry name" value="R_switched_Alx"/>
    <property type="match status" value="1"/>
</dbReference>
<dbReference type="AlphaFoldDB" id="A0A848F5K9"/>
<evidence type="ECO:0000256" key="2">
    <source>
        <dbReference type="ARBA" id="ARBA00007511"/>
    </source>
</evidence>
<organism evidence="8 9">
    <name type="scientific">Azohydromonas caseinilytica</name>
    <dbReference type="NCBI Taxonomy" id="2728836"/>
    <lineage>
        <taxon>Bacteria</taxon>
        <taxon>Pseudomonadati</taxon>
        <taxon>Pseudomonadota</taxon>
        <taxon>Betaproteobacteria</taxon>
        <taxon>Burkholderiales</taxon>
        <taxon>Sphaerotilaceae</taxon>
        <taxon>Azohydromonas</taxon>
    </lineage>
</organism>
<dbReference type="PANTHER" id="PTHR30238">
    <property type="entry name" value="MEMBRANE BOUND PREDICTED REDOX MODULATOR"/>
    <property type="match status" value="1"/>
</dbReference>